<evidence type="ECO:0008006" key="5">
    <source>
        <dbReference type="Google" id="ProtNLM"/>
    </source>
</evidence>
<dbReference type="OrthoDB" id="226892at2"/>
<evidence type="ECO:0000313" key="3">
    <source>
        <dbReference type="EMBL" id="QEG40213.1"/>
    </source>
</evidence>
<keyword evidence="4" id="KW-1185">Reference proteome</keyword>
<dbReference type="AlphaFoldDB" id="A0A5B9R1L1"/>
<evidence type="ECO:0000256" key="1">
    <source>
        <dbReference type="SAM" id="Coils"/>
    </source>
</evidence>
<organism evidence="3 4">
    <name type="scientific">Roseimaritima ulvae</name>
    <dbReference type="NCBI Taxonomy" id="980254"/>
    <lineage>
        <taxon>Bacteria</taxon>
        <taxon>Pseudomonadati</taxon>
        <taxon>Planctomycetota</taxon>
        <taxon>Planctomycetia</taxon>
        <taxon>Pirellulales</taxon>
        <taxon>Pirellulaceae</taxon>
        <taxon>Roseimaritima</taxon>
    </lineage>
</organism>
<feature type="coiled-coil region" evidence="1">
    <location>
        <begin position="161"/>
        <end position="195"/>
    </location>
</feature>
<keyword evidence="1" id="KW-0175">Coiled coil</keyword>
<name>A0A5B9R1L1_9BACT</name>
<evidence type="ECO:0000256" key="2">
    <source>
        <dbReference type="SAM" id="MobiDB-lite"/>
    </source>
</evidence>
<evidence type="ECO:0000313" key="4">
    <source>
        <dbReference type="Proteomes" id="UP000325286"/>
    </source>
</evidence>
<proteinExistence type="predicted"/>
<sequence>MIRWRFVIKRLLLVVAILALLRWSLGPLVQFASVWTLEKSVGARVDIAQTRVGFFPPRLQYVDVQIGDAREGKQNVNAFAADSIDLSLDGNALLHRRFVASDGRISGIRIGGQRATSGHLEQPPEPESPSDGPSLIGQLLGGLGDDAVEGLQSVGNSLETVKRSDEIRRRWKQQYADLEDRAKALEAEVRMIRDEAKGIDNPLRDLPRLQATIARAEAVRQELISIRQTLDALPAQVQADWVALDEAKRIDVQRVREFIPASVEQPERLGPELLKQIVQAQIQGVRDYMDSARELADWTVASPQGAERPRGDDIRLVKTDPLPSVLVQRCQLDGLMSVNGDSYTIAGILENLTPQTERLDDPFRARLRLEGPRTVRVDFKRHYDDQGGKPRDVLIAHWPDLQLDRTQLGKPSEAQLQIDGGNLDLYVQIEAVGTQMRGQLVSRQTDTQVRLQTADKYAQLAAIESLQNSLAAIEHVEVQANFAGTWSDLDLSLATNLTDALSHGLSNAMAAQVAASRQQLESKIEAEHREQMRTLQTWLGEQHAEARDVLAQADSQIDTLKAKLASELPAASTYLGKLGSTLRDLR</sequence>
<dbReference type="Proteomes" id="UP000325286">
    <property type="component" value="Chromosome"/>
</dbReference>
<feature type="coiled-coil region" evidence="1">
    <location>
        <begin position="510"/>
        <end position="563"/>
    </location>
</feature>
<protein>
    <recommendedName>
        <fullName evidence="5">TIGR03545 family protein</fullName>
    </recommendedName>
</protein>
<dbReference type="RefSeq" id="WP_068138002.1">
    <property type="nucleotide sequence ID" value="NZ_CP042914.1"/>
</dbReference>
<accession>A0A5B9R1L1</accession>
<feature type="region of interest" description="Disordered" evidence="2">
    <location>
        <begin position="115"/>
        <end position="135"/>
    </location>
</feature>
<dbReference type="EMBL" id="CP042914">
    <property type="protein sequence ID" value="QEG40213.1"/>
    <property type="molecule type" value="Genomic_DNA"/>
</dbReference>
<dbReference type="NCBIfam" id="TIGR03545">
    <property type="entry name" value="TIGR03545 family protein"/>
    <property type="match status" value="1"/>
</dbReference>
<dbReference type="KEGG" id="rul:UC8_22200"/>
<reference evidence="3 4" key="1">
    <citation type="submission" date="2019-08" db="EMBL/GenBank/DDBJ databases">
        <title>Deep-cultivation of Planctomycetes and their phenomic and genomic characterization uncovers novel biology.</title>
        <authorList>
            <person name="Wiegand S."/>
            <person name="Jogler M."/>
            <person name="Boedeker C."/>
            <person name="Pinto D."/>
            <person name="Vollmers J."/>
            <person name="Rivas-Marin E."/>
            <person name="Kohn T."/>
            <person name="Peeters S.H."/>
            <person name="Heuer A."/>
            <person name="Rast P."/>
            <person name="Oberbeckmann S."/>
            <person name="Bunk B."/>
            <person name="Jeske O."/>
            <person name="Meyerdierks A."/>
            <person name="Storesund J.E."/>
            <person name="Kallscheuer N."/>
            <person name="Luecker S."/>
            <person name="Lage O.M."/>
            <person name="Pohl T."/>
            <person name="Merkel B.J."/>
            <person name="Hornburger P."/>
            <person name="Mueller R.-W."/>
            <person name="Bruemmer F."/>
            <person name="Labrenz M."/>
            <person name="Spormann A.M."/>
            <person name="Op den Camp H."/>
            <person name="Overmann J."/>
            <person name="Amann R."/>
            <person name="Jetten M.S.M."/>
            <person name="Mascher T."/>
            <person name="Medema M.H."/>
            <person name="Devos D.P."/>
            <person name="Kaster A.-K."/>
            <person name="Ovreas L."/>
            <person name="Rohde M."/>
            <person name="Galperin M.Y."/>
            <person name="Jogler C."/>
        </authorList>
    </citation>
    <scope>NUCLEOTIDE SEQUENCE [LARGE SCALE GENOMIC DNA]</scope>
    <source>
        <strain evidence="3 4">UC8</strain>
    </source>
</reference>
<dbReference type="InterPro" id="IPR019934">
    <property type="entry name" value="CHP03545"/>
</dbReference>
<gene>
    <name evidence="3" type="ORF">UC8_22200</name>
</gene>